<protein>
    <submittedName>
        <fullName evidence="2">Uncharacterized protein</fullName>
    </submittedName>
</protein>
<feature type="region of interest" description="Disordered" evidence="1">
    <location>
        <begin position="227"/>
        <end position="270"/>
    </location>
</feature>
<proteinExistence type="predicted"/>
<evidence type="ECO:0000256" key="1">
    <source>
        <dbReference type="SAM" id="MobiDB-lite"/>
    </source>
</evidence>
<name>A0AAW0BN06_9AGAR</name>
<feature type="compositionally biased region" description="Low complexity" evidence="1">
    <location>
        <begin position="228"/>
        <end position="247"/>
    </location>
</feature>
<feature type="compositionally biased region" description="Pro residues" evidence="1">
    <location>
        <begin position="259"/>
        <end position="270"/>
    </location>
</feature>
<dbReference type="Proteomes" id="UP001362999">
    <property type="component" value="Unassembled WGS sequence"/>
</dbReference>
<keyword evidence="3" id="KW-1185">Reference proteome</keyword>
<dbReference type="AlphaFoldDB" id="A0AAW0BN06"/>
<comment type="caution">
    <text evidence="2">The sequence shown here is derived from an EMBL/GenBank/DDBJ whole genome shotgun (WGS) entry which is preliminary data.</text>
</comment>
<evidence type="ECO:0000313" key="3">
    <source>
        <dbReference type="Proteomes" id="UP001362999"/>
    </source>
</evidence>
<gene>
    <name evidence="2" type="ORF">R3P38DRAFT_932077</name>
</gene>
<organism evidence="2 3">
    <name type="scientific">Favolaschia claudopus</name>
    <dbReference type="NCBI Taxonomy" id="2862362"/>
    <lineage>
        <taxon>Eukaryota</taxon>
        <taxon>Fungi</taxon>
        <taxon>Dikarya</taxon>
        <taxon>Basidiomycota</taxon>
        <taxon>Agaricomycotina</taxon>
        <taxon>Agaricomycetes</taxon>
        <taxon>Agaricomycetidae</taxon>
        <taxon>Agaricales</taxon>
        <taxon>Marasmiineae</taxon>
        <taxon>Mycenaceae</taxon>
        <taxon>Favolaschia</taxon>
    </lineage>
</organism>
<feature type="region of interest" description="Disordered" evidence="1">
    <location>
        <begin position="1"/>
        <end position="30"/>
    </location>
</feature>
<accession>A0AAW0BN06</accession>
<reference evidence="2 3" key="1">
    <citation type="journal article" date="2024" name="J Genomics">
        <title>Draft genome sequencing and assembly of Favolaschia claudopus CIRM-BRFM 2984 isolated from oak limbs.</title>
        <authorList>
            <person name="Navarro D."/>
            <person name="Drula E."/>
            <person name="Chaduli D."/>
            <person name="Cazenave R."/>
            <person name="Ahrendt S."/>
            <person name="Wang J."/>
            <person name="Lipzen A."/>
            <person name="Daum C."/>
            <person name="Barry K."/>
            <person name="Grigoriev I.V."/>
            <person name="Favel A."/>
            <person name="Rosso M.N."/>
            <person name="Martin F."/>
        </authorList>
    </citation>
    <scope>NUCLEOTIDE SEQUENCE [LARGE SCALE GENOMIC DNA]</scope>
    <source>
        <strain evidence="2 3">CIRM-BRFM 2984</strain>
    </source>
</reference>
<evidence type="ECO:0000313" key="2">
    <source>
        <dbReference type="EMBL" id="KAK7028589.1"/>
    </source>
</evidence>
<dbReference type="EMBL" id="JAWWNJ010000028">
    <property type="protein sequence ID" value="KAK7028589.1"/>
    <property type="molecule type" value="Genomic_DNA"/>
</dbReference>
<sequence>MQDKSSPPSSARPPVHSRSMHRWPPCMNLKQPPSHPQRVFSEFLEGLDTLTCRYVKLASALLCWNETQDDMEGSWSRHTTTRSQFQHIILLSRYSLSPSLPTRTHSRLLNIRHSGCGRPSSHPPYPPIAKRTPAFQCQRLAFSLQDLQAYLHQPNALQISSPPLSSHSPRLDARAKPLLPPFRACIPQPIDMPQTCSRLFATKSSALYRTVDGIEVCFPPDLPSSTALTSHLQTSSSPSSLHQSRSLADPSTPRVRPHQGPPHPGPFQSD</sequence>